<feature type="non-terminal residue" evidence="1">
    <location>
        <position position="136"/>
    </location>
</feature>
<reference evidence="1" key="2">
    <citation type="journal article" date="2020" name="Nat. Commun.">
        <title>Large-scale genome sequencing of mycorrhizal fungi provides insights into the early evolution of symbiotic traits.</title>
        <authorList>
            <person name="Miyauchi S."/>
            <person name="Kiss E."/>
            <person name="Kuo A."/>
            <person name="Drula E."/>
            <person name="Kohler A."/>
            <person name="Sanchez-Garcia M."/>
            <person name="Morin E."/>
            <person name="Andreopoulos B."/>
            <person name="Barry K.W."/>
            <person name="Bonito G."/>
            <person name="Buee M."/>
            <person name="Carver A."/>
            <person name="Chen C."/>
            <person name="Cichocki N."/>
            <person name="Clum A."/>
            <person name="Culley D."/>
            <person name="Crous P.W."/>
            <person name="Fauchery L."/>
            <person name="Girlanda M."/>
            <person name="Hayes R.D."/>
            <person name="Keri Z."/>
            <person name="LaButti K."/>
            <person name="Lipzen A."/>
            <person name="Lombard V."/>
            <person name="Magnuson J."/>
            <person name="Maillard F."/>
            <person name="Murat C."/>
            <person name="Nolan M."/>
            <person name="Ohm R.A."/>
            <person name="Pangilinan J."/>
            <person name="Pereira M.F."/>
            <person name="Perotto S."/>
            <person name="Peter M."/>
            <person name="Pfister S."/>
            <person name="Riley R."/>
            <person name="Sitrit Y."/>
            <person name="Stielow J.B."/>
            <person name="Szollosi G."/>
            <person name="Zifcakova L."/>
            <person name="Stursova M."/>
            <person name="Spatafora J.W."/>
            <person name="Tedersoo L."/>
            <person name="Vaario L.M."/>
            <person name="Yamada A."/>
            <person name="Yan M."/>
            <person name="Wang P."/>
            <person name="Xu J."/>
            <person name="Bruns T."/>
            <person name="Baldrian P."/>
            <person name="Vilgalys R."/>
            <person name="Dunand C."/>
            <person name="Henrissat B."/>
            <person name="Grigoriev I.V."/>
            <person name="Hibbett D."/>
            <person name="Nagy L.G."/>
            <person name="Martin F.M."/>
        </authorList>
    </citation>
    <scope>NUCLEOTIDE SEQUENCE</scope>
    <source>
        <strain evidence="1">P2</strain>
    </source>
</reference>
<protein>
    <submittedName>
        <fullName evidence="1">Uncharacterized protein</fullName>
    </submittedName>
</protein>
<keyword evidence="2" id="KW-1185">Reference proteome</keyword>
<name>A0ACB6ZPP7_THEGA</name>
<evidence type="ECO:0000313" key="1">
    <source>
        <dbReference type="EMBL" id="KAF9651815.1"/>
    </source>
</evidence>
<proteinExistence type="predicted"/>
<gene>
    <name evidence="1" type="ORF">BDM02DRAFT_3109875</name>
</gene>
<dbReference type="EMBL" id="MU117972">
    <property type="protein sequence ID" value="KAF9651815.1"/>
    <property type="molecule type" value="Genomic_DNA"/>
</dbReference>
<reference evidence="1" key="1">
    <citation type="submission" date="2019-10" db="EMBL/GenBank/DDBJ databases">
        <authorList>
            <consortium name="DOE Joint Genome Institute"/>
            <person name="Kuo A."/>
            <person name="Miyauchi S."/>
            <person name="Kiss E."/>
            <person name="Drula E."/>
            <person name="Kohler A."/>
            <person name="Sanchez-Garcia M."/>
            <person name="Andreopoulos B."/>
            <person name="Barry K.W."/>
            <person name="Bonito G."/>
            <person name="Buee M."/>
            <person name="Carver A."/>
            <person name="Chen C."/>
            <person name="Cichocki N."/>
            <person name="Clum A."/>
            <person name="Culley D."/>
            <person name="Crous P.W."/>
            <person name="Fauchery L."/>
            <person name="Girlanda M."/>
            <person name="Hayes R."/>
            <person name="Keri Z."/>
            <person name="Labutti K."/>
            <person name="Lipzen A."/>
            <person name="Lombard V."/>
            <person name="Magnuson J."/>
            <person name="Maillard F."/>
            <person name="Morin E."/>
            <person name="Murat C."/>
            <person name="Nolan M."/>
            <person name="Ohm R."/>
            <person name="Pangilinan J."/>
            <person name="Pereira M."/>
            <person name="Perotto S."/>
            <person name="Peter M."/>
            <person name="Riley R."/>
            <person name="Sitrit Y."/>
            <person name="Stielow B."/>
            <person name="Szollosi G."/>
            <person name="Zifcakova L."/>
            <person name="Stursova M."/>
            <person name="Spatafora J.W."/>
            <person name="Tedersoo L."/>
            <person name="Vaario L.-M."/>
            <person name="Yamada A."/>
            <person name="Yan M."/>
            <person name="Wang P."/>
            <person name="Xu J."/>
            <person name="Bruns T."/>
            <person name="Baldrian P."/>
            <person name="Vilgalys R."/>
            <person name="Henrissat B."/>
            <person name="Grigoriev I.V."/>
            <person name="Hibbett D."/>
            <person name="Nagy L.G."/>
            <person name="Martin F.M."/>
        </authorList>
    </citation>
    <scope>NUCLEOTIDE SEQUENCE</scope>
    <source>
        <strain evidence="1">P2</strain>
    </source>
</reference>
<evidence type="ECO:0000313" key="2">
    <source>
        <dbReference type="Proteomes" id="UP000886501"/>
    </source>
</evidence>
<dbReference type="Proteomes" id="UP000886501">
    <property type="component" value="Unassembled WGS sequence"/>
</dbReference>
<comment type="caution">
    <text evidence="1">The sequence shown here is derived from an EMBL/GenBank/DDBJ whole genome shotgun (WGS) entry which is preliminary data.</text>
</comment>
<organism evidence="1 2">
    <name type="scientific">Thelephora ganbajun</name>
    <name type="common">Ganba fungus</name>
    <dbReference type="NCBI Taxonomy" id="370292"/>
    <lineage>
        <taxon>Eukaryota</taxon>
        <taxon>Fungi</taxon>
        <taxon>Dikarya</taxon>
        <taxon>Basidiomycota</taxon>
        <taxon>Agaricomycotina</taxon>
        <taxon>Agaricomycetes</taxon>
        <taxon>Thelephorales</taxon>
        <taxon>Thelephoraceae</taxon>
        <taxon>Thelephora</taxon>
    </lineage>
</organism>
<sequence length="136" mass="15032">MWLISEIALSWIPSHAGTRPQRSSGFQPVSADGHSLSRLQPTALDHSGFISLDEIVGILVVHITAESKIKFKGSLIHQLASGPHNRAVRRSGEVYIEWRRAGLGVRVLVFRKVFGGSDCHRFGCLPVRAQPRASIW</sequence>
<accession>A0ACB6ZPP7</accession>